<feature type="region of interest" description="Disordered" evidence="1">
    <location>
        <begin position="21"/>
        <end position="52"/>
    </location>
</feature>
<dbReference type="EMBL" id="LYUB02000019">
    <property type="protein sequence ID" value="OVF06617.1"/>
    <property type="molecule type" value="Genomic_DNA"/>
</dbReference>
<dbReference type="KEGG" id="clus:A9F13_19g00132"/>
<gene>
    <name evidence="3" type="ORF">A9F13_19g00132</name>
</gene>
<keyword evidence="2" id="KW-0472">Membrane</keyword>
<feature type="compositionally biased region" description="Polar residues" evidence="1">
    <location>
        <begin position="35"/>
        <end position="49"/>
    </location>
</feature>
<reference evidence="3 4" key="1">
    <citation type="submission" date="2017-04" db="EMBL/GenBank/DDBJ databases">
        <title>Draft genome of the yeast Clavispora lusitaniae type strain CBS 6936.</title>
        <authorList>
            <person name="Durrens P."/>
            <person name="Klopp C."/>
            <person name="Biteau N."/>
            <person name="Fitton-Ouhabi V."/>
            <person name="Dementhon K."/>
            <person name="Accoceberry I."/>
            <person name="Sherman D.J."/>
            <person name="Noel T."/>
        </authorList>
    </citation>
    <scope>NUCLEOTIDE SEQUENCE [LARGE SCALE GENOMIC DNA]</scope>
    <source>
        <strain evidence="3 4">CBS 6936</strain>
    </source>
</reference>
<keyword evidence="2" id="KW-1133">Transmembrane helix</keyword>
<comment type="caution">
    <text evidence="3">The sequence shown here is derived from an EMBL/GenBank/DDBJ whole genome shotgun (WGS) entry which is preliminary data.</text>
</comment>
<feature type="transmembrane region" description="Helical" evidence="2">
    <location>
        <begin position="463"/>
        <end position="493"/>
    </location>
</feature>
<name>A0AA91T011_CLALS</name>
<proteinExistence type="predicted"/>
<accession>A0AA91T011</accession>
<dbReference type="AlphaFoldDB" id="A0AA91T011"/>
<evidence type="ECO:0000256" key="1">
    <source>
        <dbReference type="SAM" id="MobiDB-lite"/>
    </source>
</evidence>
<evidence type="ECO:0000313" key="3">
    <source>
        <dbReference type="EMBL" id="OVF06617.1"/>
    </source>
</evidence>
<dbReference type="OMA" id="CAPMIAM"/>
<evidence type="ECO:0000313" key="4">
    <source>
        <dbReference type="Proteomes" id="UP000195602"/>
    </source>
</evidence>
<feature type="transmembrane region" description="Helical" evidence="2">
    <location>
        <begin position="499"/>
        <end position="518"/>
    </location>
</feature>
<dbReference type="Proteomes" id="UP000195602">
    <property type="component" value="Unassembled WGS sequence"/>
</dbReference>
<keyword evidence="2" id="KW-0812">Transmembrane</keyword>
<evidence type="ECO:0000256" key="2">
    <source>
        <dbReference type="SAM" id="Phobius"/>
    </source>
</evidence>
<feature type="region of interest" description="Disordered" evidence="1">
    <location>
        <begin position="240"/>
        <end position="259"/>
    </location>
</feature>
<protein>
    <submittedName>
        <fullName evidence="3">Uncharacterized protein</fullName>
    </submittedName>
</protein>
<sequence length="526" mass="60355">MNVAEDAYFTTQYLDRRINSPRSHSQFKRNGNVAVGTSSPQRVSSNNSEVIDPDTLSEQLTPAQLTYLQRATPRKQRMPMAGYYKTKRSTQSYNQNNSFPKNAESFYAKEPYMYTQNYTQVQPLQGYYIDQQIRYDQAEEFKPKTYTHKTFKDIFPEDEDERFNPADTVFVDSENVGISEQKQKIQRAFKHVQRKLGKDDYDSYDYYDEKHKQEPGLAENLDVPEAHKKSSSRWKVFGHRRKMSRKKGSTEAKGAEDTQMDQNWADLDEPLGKDCEDTNKYYGDVVLDEKSRLTSEKLVSPSLPSSSSFQAYNPVWSYFLSWVNYQQGKEEDNDSPEGKIVELGDTKSPEVLEESYLGTKHRKAKRGNIKVMNSKAKSMISKWNQPVSSILDRQRRLHGNEERGSELQLEMEVSSNTVTPQAYRESQSVAIGMKNGSPTSSSEETGLISNIDSLIKSIRLMRIIFAPIDVIAQNFPTLQTIVILLELVIFLWLLYELSLIIDAVCMAVKAICAPMIAIGKFMNRIM</sequence>
<feature type="region of interest" description="Disordered" evidence="1">
    <location>
        <begin position="212"/>
        <end position="234"/>
    </location>
</feature>
<organism evidence="3 4">
    <name type="scientific">Clavispora lusitaniae</name>
    <name type="common">Candida lusitaniae</name>
    <dbReference type="NCBI Taxonomy" id="36911"/>
    <lineage>
        <taxon>Eukaryota</taxon>
        <taxon>Fungi</taxon>
        <taxon>Dikarya</taxon>
        <taxon>Ascomycota</taxon>
        <taxon>Saccharomycotina</taxon>
        <taxon>Pichiomycetes</taxon>
        <taxon>Metschnikowiaceae</taxon>
        <taxon>Clavispora</taxon>
    </lineage>
</organism>